<dbReference type="PANTHER" id="PTHR21344">
    <property type="entry name" value="RAL GTPASE-ACTIVATING PROTEIN SUBUNIT BETA"/>
    <property type="match status" value="1"/>
</dbReference>
<evidence type="ECO:0000313" key="1">
    <source>
        <dbReference type="EMBL" id="CAG6614511.1"/>
    </source>
</evidence>
<reference evidence="1" key="1">
    <citation type="submission" date="2021-05" db="EMBL/GenBank/DDBJ databases">
        <authorList>
            <person name="Alioto T."/>
            <person name="Alioto T."/>
            <person name="Gomez Garrido J."/>
        </authorList>
    </citation>
    <scope>NUCLEOTIDE SEQUENCE</scope>
</reference>
<proteinExistence type="predicted"/>
<dbReference type="GO" id="GO:0005096">
    <property type="term" value="F:GTPase activator activity"/>
    <property type="evidence" value="ECO:0007669"/>
    <property type="project" value="InterPro"/>
</dbReference>
<name>A0A8D8PUC5_9HEMI</name>
<protein>
    <submittedName>
        <fullName evidence="1">Ral GTPase-activating protein subunit beta</fullName>
    </submittedName>
</protein>
<dbReference type="EMBL" id="HBUF01030520">
    <property type="protein sequence ID" value="CAG6614517.1"/>
    <property type="molecule type" value="Transcribed_RNA"/>
</dbReference>
<dbReference type="EMBL" id="HBUF01030519">
    <property type="protein sequence ID" value="CAG6614515.1"/>
    <property type="molecule type" value="Transcribed_RNA"/>
</dbReference>
<dbReference type="AlphaFoldDB" id="A0A8D8PUC5"/>
<dbReference type="EMBL" id="HBUF01030517">
    <property type="protein sequence ID" value="CAG6614511.1"/>
    <property type="molecule type" value="Transcribed_RNA"/>
</dbReference>
<accession>A0A8D8PUC5</accession>
<dbReference type="InterPro" id="IPR039930">
    <property type="entry name" value="RALGAPB"/>
</dbReference>
<sequence>MNLGVFNRVNLKDSTSGGMYSEWASLTNVIQNKSDDYSSVLNKLPIGSGRDVTLAVVKQLASNLGISQPAEPSPLVTDKEVQWCMEVNYCCMYIFLSVNLVNARNHLECLSSLSWTKSSFIRT</sequence>
<dbReference type="PANTHER" id="PTHR21344:SF1">
    <property type="entry name" value="RAL GTPASE-ACTIVATING PROTEIN SUBUNIT BETA"/>
    <property type="match status" value="1"/>
</dbReference>
<organism evidence="1">
    <name type="scientific">Cacopsylla melanoneura</name>
    <dbReference type="NCBI Taxonomy" id="428564"/>
    <lineage>
        <taxon>Eukaryota</taxon>
        <taxon>Metazoa</taxon>
        <taxon>Ecdysozoa</taxon>
        <taxon>Arthropoda</taxon>
        <taxon>Hexapoda</taxon>
        <taxon>Insecta</taxon>
        <taxon>Pterygota</taxon>
        <taxon>Neoptera</taxon>
        <taxon>Paraneoptera</taxon>
        <taxon>Hemiptera</taxon>
        <taxon>Sternorrhyncha</taxon>
        <taxon>Psylloidea</taxon>
        <taxon>Psyllidae</taxon>
        <taxon>Psyllinae</taxon>
        <taxon>Cacopsylla</taxon>
    </lineage>
</organism>